<keyword evidence="3" id="KW-0862">Zinc</keyword>
<organism evidence="8">
    <name type="scientific">Xenopus tropicalis</name>
    <name type="common">Western clawed frog</name>
    <name type="synonym">Silurana tropicalis</name>
    <dbReference type="NCBI Taxonomy" id="8364"/>
    <lineage>
        <taxon>Eukaryota</taxon>
        <taxon>Metazoa</taxon>
        <taxon>Chordata</taxon>
        <taxon>Craniata</taxon>
        <taxon>Vertebrata</taxon>
        <taxon>Euteleostomi</taxon>
        <taxon>Amphibia</taxon>
        <taxon>Batrachia</taxon>
        <taxon>Anura</taxon>
        <taxon>Pipoidea</taxon>
        <taxon>Pipidae</taxon>
        <taxon>Xenopodinae</taxon>
        <taxon>Xenopus</taxon>
        <taxon>Silurana</taxon>
    </lineage>
</organism>
<feature type="region of interest" description="Disordered" evidence="6">
    <location>
        <begin position="166"/>
        <end position="221"/>
    </location>
</feature>
<name>A0A6I8Q278_XENTR</name>
<evidence type="ECO:0000256" key="1">
    <source>
        <dbReference type="ARBA" id="ARBA00022723"/>
    </source>
</evidence>
<keyword evidence="1" id="KW-0479">Metal-binding</keyword>
<feature type="compositionally biased region" description="Polar residues" evidence="6">
    <location>
        <begin position="195"/>
        <end position="220"/>
    </location>
</feature>
<keyword evidence="4 5" id="KW-0238">DNA-binding</keyword>
<reference evidence="8" key="2">
    <citation type="submission" date="2020-05" db="UniProtKB">
        <authorList>
            <consortium name="Ensembl"/>
        </authorList>
    </citation>
    <scope>IDENTIFICATION</scope>
</reference>
<dbReference type="GeneTree" id="ENSGT00940000164945"/>
<dbReference type="AlphaFoldDB" id="A0A6I8Q278"/>
<dbReference type="InParanoid" id="A0A6I8Q278"/>
<dbReference type="PANTHER" id="PTHR31751">
    <property type="entry name" value="SI:CH211-108C17.2-RELATED-RELATED"/>
    <property type="match status" value="1"/>
</dbReference>
<evidence type="ECO:0000313" key="8">
    <source>
        <dbReference type="Ensembl" id="ENSXETP00000061713"/>
    </source>
</evidence>
<dbReference type="GO" id="GO:0003677">
    <property type="term" value="F:DNA binding"/>
    <property type="evidence" value="ECO:0007669"/>
    <property type="project" value="UniProtKB-UniRule"/>
</dbReference>
<feature type="domain" description="THAP-type" evidence="7">
    <location>
        <begin position="20"/>
        <end position="113"/>
    </location>
</feature>
<dbReference type="Pfam" id="PF05485">
    <property type="entry name" value="THAP"/>
    <property type="match status" value="1"/>
</dbReference>
<dbReference type="SUPFAM" id="SSF57716">
    <property type="entry name" value="Glucocorticoid receptor-like (DNA-binding domain)"/>
    <property type="match status" value="1"/>
</dbReference>
<dbReference type="Bgee" id="ENSXETG00000032392">
    <property type="expression patterns" value="Expressed in early embryo and 13 other cell types or tissues"/>
</dbReference>
<dbReference type="SMART" id="SM00980">
    <property type="entry name" value="THAP"/>
    <property type="match status" value="1"/>
</dbReference>
<evidence type="ECO:0000256" key="5">
    <source>
        <dbReference type="PROSITE-ProRule" id="PRU00309"/>
    </source>
</evidence>
<evidence type="ECO:0000256" key="3">
    <source>
        <dbReference type="ARBA" id="ARBA00022833"/>
    </source>
</evidence>
<gene>
    <name evidence="8" type="primary">LOC100497073</name>
</gene>
<sequence>MPRCRWRACRLPLLMGVSDMPTCIVKGCLHSCKRKKQFPHVVLHVFPGNLTIIKNWLQHIPQNFGDINEMALKILEGKKSDTFRLCSEHFTPDSYTYQGTKRVLKKEAVPTLFPETFSSAFVNLSAQRFKKKKGKDAESEPDLQSISSLLSIATFPYSLTSSLLQAPHKPEDASGTYSSALLPSPHPETSLLEPTETSAETSSQSNPPTEERSSGLQQPSCAHCNKSIPKSAIFVDTDMNTDYFYRKKSVSTNTFTKFGKKSVASQKMIFQKNKGLQCKLITGQYQVPRIQSLSTLLNSAGTQAHSTNSYNGPALDMSSTCLRMREEAESDSVGIKGVDMRVGATEHIDLTYEPLVQNTYNAKVADDECEVESTVDSENLTDLGYKDEVDENKFLVFESCLDKLLWGSRCRGGRNCPAAIKSIRKKITGSFLSVNAVCAKGHSFHLWDSQPKKGHMPIGDVLMSAAIVLSGSSYSKVSYMNKILGLRQIGKETHYRHQRLFLFPTINHHWELEQHRVMKELGQKPVCLVADRNCHSAEKRCVCTFMEATSKKIVSLKVDQASPETSSLALERQTFQSALDNVLQCNVNVQLVCTEPRPWVKNLMEENYGHILHEFDAWRYGKSVGNRVAAASKKRNCSELAQWSAPVRNHLWWAVRSCEGNTELMMEKWNSLIYHVIGVHKWRTGALYHGCEHAPQEDEVTRSFLGKGSRAHRKLREIVLSRDINKDLPKLRNICHMGELDVFRSNALKYRPKQSHFSTHSLIARTQLAALDHNRNVHHQLAILANGRDEEVLREDYPRVEFRELKKDWRVKPVYDLARCHFIFTIMKDVVRYVYGEKCPG</sequence>
<accession>A0A6I8Q278</accession>
<dbReference type="GO" id="GO:0008270">
    <property type="term" value="F:zinc ion binding"/>
    <property type="evidence" value="ECO:0007669"/>
    <property type="project" value="UniProtKB-KW"/>
</dbReference>
<evidence type="ECO:0000256" key="2">
    <source>
        <dbReference type="ARBA" id="ARBA00022771"/>
    </source>
</evidence>
<dbReference type="PROSITE" id="PS50950">
    <property type="entry name" value="ZF_THAP"/>
    <property type="match status" value="1"/>
</dbReference>
<evidence type="ECO:0000256" key="6">
    <source>
        <dbReference type="SAM" id="MobiDB-lite"/>
    </source>
</evidence>
<reference evidence="8" key="1">
    <citation type="journal article" date="2010" name="Science">
        <title>The genome of the Western clawed frog Xenopus tropicalis.</title>
        <authorList>
            <person name="Hellsten U."/>
            <person name="Harland R.M."/>
            <person name="Gilchrist M.J."/>
            <person name="Hendrix D."/>
            <person name="Jurka J."/>
            <person name="Kapitonov V."/>
            <person name="Ovcharenko I."/>
            <person name="Putnam N.H."/>
            <person name="Shu S."/>
            <person name="Taher L."/>
            <person name="Blitz I.L."/>
            <person name="Blumberg B."/>
            <person name="Dichmann D.S."/>
            <person name="Dubchak I."/>
            <person name="Amaya E."/>
            <person name="Detter J.C."/>
            <person name="Fletcher R."/>
            <person name="Gerhard D.S."/>
            <person name="Goodstein D."/>
            <person name="Graves T."/>
            <person name="Grigoriev I.V."/>
            <person name="Grimwood J."/>
            <person name="Kawashima T."/>
            <person name="Lindquist E."/>
            <person name="Lucas S.M."/>
            <person name="Mead P.E."/>
            <person name="Mitros T."/>
            <person name="Ogino H."/>
            <person name="Ohta Y."/>
            <person name="Poliakov A.V."/>
            <person name="Pollet N."/>
            <person name="Robert J."/>
            <person name="Salamov A."/>
            <person name="Sater A.K."/>
            <person name="Schmutz J."/>
            <person name="Terry A."/>
            <person name="Vize P.D."/>
            <person name="Warren W.C."/>
            <person name="Wells D."/>
            <person name="Wills A."/>
            <person name="Wilson R.K."/>
            <person name="Zimmerman L.B."/>
            <person name="Zorn A.M."/>
            <person name="Grainger R."/>
            <person name="Grammer T."/>
            <person name="Khokha M.K."/>
            <person name="Richardson P.M."/>
            <person name="Rokhsar D.S."/>
        </authorList>
    </citation>
    <scope>NUCLEOTIDE SEQUENCE [LARGE SCALE GENOMIC DNA]</scope>
    <source>
        <strain evidence="8">Nigerian</strain>
    </source>
</reference>
<evidence type="ECO:0000259" key="7">
    <source>
        <dbReference type="PROSITE" id="PS50950"/>
    </source>
</evidence>
<dbReference type="Ensembl" id="ENSXETT00000063741">
    <property type="protein sequence ID" value="ENSXETP00000061713"/>
    <property type="gene ID" value="ENSXETG00000032392"/>
</dbReference>
<dbReference type="PANTHER" id="PTHR31751:SF45">
    <property type="entry name" value="LOC100145473 PROTEIN"/>
    <property type="match status" value="1"/>
</dbReference>
<dbReference type="InterPro" id="IPR006612">
    <property type="entry name" value="THAP_Znf"/>
</dbReference>
<keyword evidence="2 5" id="KW-0863">Zinc-finger</keyword>
<protein>
    <submittedName>
        <fullName evidence="8">Uncharacterized LOC100497073</fullName>
    </submittedName>
</protein>
<proteinExistence type="predicted"/>
<evidence type="ECO:0000256" key="4">
    <source>
        <dbReference type="ARBA" id="ARBA00023125"/>
    </source>
</evidence>